<dbReference type="Proteomes" id="UP000036681">
    <property type="component" value="Unplaced"/>
</dbReference>
<evidence type="ECO:0000313" key="1">
    <source>
        <dbReference type="Proteomes" id="UP000036681"/>
    </source>
</evidence>
<reference evidence="2" key="1">
    <citation type="submission" date="2017-02" db="UniProtKB">
        <authorList>
            <consortium name="WormBaseParasite"/>
        </authorList>
    </citation>
    <scope>IDENTIFICATION</scope>
</reference>
<keyword evidence="1" id="KW-1185">Reference proteome</keyword>
<protein>
    <submittedName>
        <fullName evidence="2">Uncharacterized protein</fullName>
    </submittedName>
</protein>
<dbReference type="WBParaSite" id="ALUE_0000857501-mRNA-1">
    <property type="protein sequence ID" value="ALUE_0000857501-mRNA-1"/>
    <property type="gene ID" value="ALUE_0000857501"/>
</dbReference>
<dbReference type="AlphaFoldDB" id="A0A0M3HYH7"/>
<name>A0A0M3HYH7_ASCLU</name>
<accession>A0A0M3HYH7</accession>
<organism evidence="1 2">
    <name type="scientific">Ascaris lumbricoides</name>
    <name type="common">Giant roundworm</name>
    <dbReference type="NCBI Taxonomy" id="6252"/>
    <lineage>
        <taxon>Eukaryota</taxon>
        <taxon>Metazoa</taxon>
        <taxon>Ecdysozoa</taxon>
        <taxon>Nematoda</taxon>
        <taxon>Chromadorea</taxon>
        <taxon>Rhabditida</taxon>
        <taxon>Spirurina</taxon>
        <taxon>Ascaridomorpha</taxon>
        <taxon>Ascaridoidea</taxon>
        <taxon>Ascarididae</taxon>
        <taxon>Ascaris</taxon>
    </lineage>
</organism>
<evidence type="ECO:0000313" key="2">
    <source>
        <dbReference type="WBParaSite" id="ALUE_0000857501-mRNA-1"/>
    </source>
</evidence>
<proteinExistence type="predicted"/>
<sequence>MLPPIATVFTLPTPYSNARPLEYPLSIRDQNITNVVWIHPCPSKCFPIHHATTSQIIYIIEQMQLRLPHYPVEDESIHIRRQSQHLIKSNSSLNNDPPEILGLISAPLEEDRHQIMVSLPSQLSENVATNALFQEKAHISYVQIERPMSIQFDGNHSGRLQPSYYGDCSNVMGDAVTVMENDRSDNTMKLLTVNEKLPKSRRQKNPKIRILPAFSTGQCITACPIDLQYCDGIVARKRKIAEKPSDPAVTLAELMTQRYRDIVLDVSDTM</sequence>